<comment type="similarity">
    <text evidence="7">Belongs to the CENP-H/MCM16 family.</text>
</comment>
<keyword evidence="5" id="KW-0539">Nucleus</keyword>
<sequence>MDNVDDGEPQPQNLSLSSDEQRVLDLFDMIQQLRIEMAIVRALQTGTLGVSEPLRDDVLEARAKLKLRNDAIEAVMMANPILRAVHSGADASPIERDLLPFLERRDEAAVAVAGQASDMESILSQLTVIHSGTVRVTRHNVELTAELCDLADQLRRRKVGSGLGSPGTRSAVTQLEQQVANRRKRWRAIKGVASGVVCGSGIDWADDDELCGMVLDPEDEDERL</sequence>
<dbReference type="OrthoDB" id="2274804at2759"/>
<protein>
    <submittedName>
        <fullName evidence="9">Centromere protein Cenp-H</fullName>
    </submittedName>
</protein>
<keyword evidence="6" id="KW-0137">Centromere</keyword>
<gene>
    <name evidence="9" type="ORF">GQ602_000199</name>
</gene>
<evidence type="ECO:0000256" key="1">
    <source>
        <dbReference type="ARBA" id="ARBA00004123"/>
    </source>
</evidence>
<evidence type="ECO:0000256" key="7">
    <source>
        <dbReference type="ARBA" id="ARBA00025735"/>
    </source>
</evidence>
<evidence type="ECO:0000259" key="8">
    <source>
        <dbReference type="Pfam" id="PF05837"/>
    </source>
</evidence>
<dbReference type="GO" id="GO:0043515">
    <property type="term" value="F:kinetochore binding"/>
    <property type="evidence" value="ECO:0007669"/>
    <property type="project" value="TreeGrafter"/>
</dbReference>
<name>A0A8H4VG95_9HYPO</name>
<dbReference type="GO" id="GO:0051382">
    <property type="term" value="P:kinetochore assembly"/>
    <property type="evidence" value="ECO:0007669"/>
    <property type="project" value="InterPro"/>
</dbReference>
<evidence type="ECO:0000256" key="6">
    <source>
        <dbReference type="ARBA" id="ARBA00023328"/>
    </source>
</evidence>
<dbReference type="GO" id="GO:0007059">
    <property type="term" value="P:chromosome segregation"/>
    <property type="evidence" value="ECO:0007669"/>
    <property type="project" value="TreeGrafter"/>
</dbReference>
<dbReference type="PANTHER" id="PTHR48122:SF1">
    <property type="entry name" value="CENTROMERE PROTEIN H"/>
    <property type="match status" value="1"/>
</dbReference>
<reference evidence="9 10" key="1">
    <citation type="journal article" date="2020" name="G3 (Bethesda)">
        <title>Genetic Underpinnings of Host Manipulation by Ophiocordyceps as Revealed by Comparative Transcriptomics.</title>
        <authorList>
            <person name="Will I."/>
            <person name="Das B."/>
            <person name="Trinh T."/>
            <person name="Brachmann A."/>
            <person name="Ohm R.A."/>
            <person name="de Bekker C."/>
        </authorList>
    </citation>
    <scope>NUCLEOTIDE SEQUENCE [LARGE SCALE GENOMIC DNA]</scope>
    <source>
        <strain evidence="9 10">EC05</strain>
    </source>
</reference>
<dbReference type="GO" id="GO:0000776">
    <property type="term" value="C:kinetochore"/>
    <property type="evidence" value="ECO:0007669"/>
    <property type="project" value="UniProtKB-KW"/>
</dbReference>
<dbReference type="InterPro" id="IPR040034">
    <property type="entry name" value="CENP-H"/>
</dbReference>
<dbReference type="Pfam" id="PF05837">
    <property type="entry name" value="CENP-H"/>
    <property type="match status" value="1"/>
</dbReference>
<dbReference type="InterPro" id="IPR008426">
    <property type="entry name" value="CENP-H_C"/>
</dbReference>
<evidence type="ECO:0000313" key="9">
    <source>
        <dbReference type="EMBL" id="KAF4594586.1"/>
    </source>
</evidence>
<dbReference type="GO" id="GO:0005634">
    <property type="term" value="C:nucleus"/>
    <property type="evidence" value="ECO:0007669"/>
    <property type="project" value="UniProtKB-SubCell"/>
</dbReference>
<organism evidence="9 10">
    <name type="scientific">Ophiocordyceps camponoti-floridani</name>
    <dbReference type="NCBI Taxonomy" id="2030778"/>
    <lineage>
        <taxon>Eukaryota</taxon>
        <taxon>Fungi</taxon>
        <taxon>Dikarya</taxon>
        <taxon>Ascomycota</taxon>
        <taxon>Pezizomycotina</taxon>
        <taxon>Sordariomycetes</taxon>
        <taxon>Hypocreomycetidae</taxon>
        <taxon>Hypocreales</taxon>
        <taxon>Ophiocordycipitaceae</taxon>
        <taxon>Ophiocordyceps</taxon>
    </lineage>
</organism>
<dbReference type="AlphaFoldDB" id="A0A8H4VG95"/>
<comment type="caution">
    <text evidence="9">The sequence shown here is derived from an EMBL/GenBank/DDBJ whole genome shotgun (WGS) entry which is preliminary data.</text>
</comment>
<evidence type="ECO:0000313" key="10">
    <source>
        <dbReference type="Proteomes" id="UP000562929"/>
    </source>
</evidence>
<evidence type="ECO:0000256" key="4">
    <source>
        <dbReference type="ARBA" id="ARBA00022838"/>
    </source>
</evidence>
<evidence type="ECO:0000256" key="2">
    <source>
        <dbReference type="ARBA" id="ARBA00004629"/>
    </source>
</evidence>
<proteinExistence type="inferred from homology"/>
<comment type="subcellular location">
    <subcellularLocation>
        <location evidence="2">Chromosome</location>
        <location evidence="2">Centromere</location>
        <location evidence="2">Kinetochore</location>
    </subcellularLocation>
    <subcellularLocation>
        <location evidence="1">Nucleus</location>
    </subcellularLocation>
</comment>
<feature type="domain" description="Centromere protein H C-terminal" evidence="8">
    <location>
        <begin position="21"/>
        <end position="218"/>
    </location>
</feature>
<evidence type="ECO:0000256" key="3">
    <source>
        <dbReference type="ARBA" id="ARBA00022454"/>
    </source>
</evidence>
<dbReference type="EMBL" id="JAACLJ010000001">
    <property type="protein sequence ID" value="KAF4594586.1"/>
    <property type="molecule type" value="Genomic_DNA"/>
</dbReference>
<keyword evidence="4" id="KW-0995">Kinetochore</keyword>
<accession>A0A8H4VG95</accession>
<dbReference type="Proteomes" id="UP000562929">
    <property type="component" value="Unassembled WGS sequence"/>
</dbReference>
<keyword evidence="10" id="KW-1185">Reference proteome</keyword>
<dbReference type="PANTHER" id="PTHR48122">
    <property type="entry name" value="CENTROMERE PROTEIN H"/>
    <property type="match status" value="1"/>
</dbReference>
<evidence type="ECO:0000256" key="5">
    <source>
        <dbReference type="ARBA" id="ARBA00023242"/>
    </source>
</evidence>
<keyword evidence="3" id="KW-0158">Chromosome</keyword>
<dbReference type="GO" id="GO:0007052">
    <property type="term" value="P:mitotic spindle organization"/>
    <property type="evidence" value="ECO:0007669"/>
    <property type="project" value="TreeGrafter"/>
</dbReference>